<dbReference type="EMBL" id="ML179338">
    <property type="protein sequence ID" value="THU90296.1"/>
    <property type="molecule type" value="Genomic_DNA"/>
</dbReference>
<name>A0A4S8LLY5_DENBC</name>
<dbReference type="OrthoDB" id="3257643at2759"/>
<dbReference type="AlphaFoldDB" id="A0A4S8LLY5"/>
<reference evidence="1 2" key="1">
    <citation type="journal article" date="2019" name="Nat. Ecol. Evol.">
        <title>Megaphylogeny resolves global patterns of mushroom evolution.</title>
        <authorList>
            <person name="Varga T."/>
            <person name="Krizsan K."/>
            <person name="Foldi C."/>
            <person name="Dima B."/>
            <person name="Sanchez-Garcia M."/>
            <person name="Sanchez-Ramirez S."/>
            <person name="Szollosi G.J."/>
            <person name="Szarkandi J.G."/>
            <person name="Papp V."/>
            <person name="Albert L."/>
            <person name="Andreopoulos W."/>
            <person name="Angelini C."/>
            <person name="Antonin V."/>
            <person name="Barry K.W."/>
            <person name="Bougher N.L."/>
            <person name="Buchanan P."/>
            <person name="Buyck B."/>
            <person name="Bense V."/>
            <person name="Catcheside P."/>
            <person name="Chovatia M."/>
            <person name="Cooper J."/>
            <person name="Damon W."/>
            <person name="Desjardin D."/>
            <person name="Finy P."/>
            <person name="Geml J."/>
            <person name="Haridas S."/>
            <person name="Hughes K."/>
            <person name="Justo A."/>
            <person name="Karasinski D."/>
            <person name="Kautmanova I."/>
            <person name="Kiss B."/>
            <person name="Kocsube S."/>
            <person name="Kotiranta H."/>
            <person name="LaButti K.M."/>
            <person name="Lechner B.E."/>
            <person name="Liimatainen K."/>
            <person name="Lipzen A."/>
            <person name="Lukacs Z."/>
            <person name="Mihaltcheva S."/>
            <person name="Morgado L.N."/>
            <person name="Niskanen T."/>
            <person name="Noordeloos M.E."/>
            <person name="Ohm R.A."/>
            <person name="Ortiz-Santana B."/>
            <person name="Ovrebo C."/>
            <person name="Racz N."/>
            <person name="Riley R."/>
            <person name="Savchenko A."/>
            <person name="Shiryaev A."/>
            <person name="Soop K."/>
            <person name="Spirin V."/>
            <person name="Szebenyi C."/>
            <person name="Tomsovsky M."/>
            <person name="Tulloss R.E."/>
            <person name="Uehling J."/>
            <person name="Grigoriev I.V."/>
            <person name="Vagvolgyi C."/>
            <person name="Papp T."/>
            <person name="Martin F.M."/>
            <person name="Miettinen O."/>
            <person name="Hibbett D.S."/>
            <person name="Nagy L.G."/>
        </authorList>
    </citation>
    <scope>NUCLEOTIDE SEQUENCE [LARGE SCALE GENOMIC DNA]</scope>
    <source>
        <strain evidence="1 2">CBS 962.96</strain>
    </source>
</reference>
<evidence type="ECO:0000313" key="1">
    <source>
        <dbReference type="EMBL" id="THU90296.1"/>
    </source>
</evidence>
<proteinExistence type="predicted"/>
<feature type="non-terminal residue" evidence="1">
    <location>
        <position position="54"/>
    </location>
</feature>
<gene>
    <name evidence="1" type="ORF">K435DRAFT_599624</name>
</gene>
<organism evidence="1 2">
    <name type="scientific">Dendrothele bispora (strain CBS 962.96)</name>
    <dbReference type="NCBI Taxonomy" id="1314807"/>
    <lineage>
        <taxon>Eukaryota</taxon>
        <taxon>Fungi</taxon>
        <taxon>Dikarya</taxon>
        <taxon>Basidiomycota</taxon>
        <taxon>Agaricomycotina</taxon>
        <taxon>Agaricomycetes</taxon>
        <taxon>Agaricomycetidae</taxon>
        <taxon>Agaricales</taxon>
        <taxon>Agaricales incertae sedis</taxon>
        <taxon>Dendrothele</taxon>
    </lineage>
</organism>
<dbReference type="Proteomes" id="UP000297245">
    <property type="component" value="Unassembled WGS sequence"/>
</dbReference>
<sequence length="54" mass="5962">EHPECSCNAKAQICHHAKHKAYIKQLQQTATKLQITLGFAPEQVSALPPPLTKI</sequence>
<keyword evidence="2" id="KW-1185">Reference proteome</keyword>
<protein>
    <submittedName>
        <fullName evidence="1">Uncharacterized protein</fullName>
    </submittedName>
</protein>
<feature type="non-terminal residue" evidence="1">
    <location>
        <position position="1"/>
    </location>
</feature>
<evidence type="ECO:0000313" key="2">
    <source>
        <dbReference type="Proteomes" id="UP000297245"/>
    </source>
</evidence>
<accession>A0A4S8LLY5</accession>